<evidence type="ECO:0000256" key="3">
    <source>
        <dbReference type="ARBA" id="ARBA00022679"/>
    </source>
</evidence>
<evidence type="ECO:0000259" key="12">
    <source>
        <dbReference type="Pfam" id="PF08100"/>
    </source>
</evidence>
<evidence type="ECO:0000259" key="11">
    <source>
        <dbReference type="Pfam" id="PF00891"/>
    </source>
</evidence>
<evidence type="ECO:0000256" key="2">
    <source>
        <dbReference type="ARBA" id="ARBA00022603"/>
    </source>
</evidence>
<comment type="pathway">
    <text evidence="1">Aromatic compound metabolism; phenylpropanoid biosynthesis.</text>
</comment>
<dbReference type="InterPro" id="IPR036388">
    <property type="entry name" value="WH-like_DNA-bd_sf"/>
</dbReference>
<dbReference type="EC" id="2.1.1.68" evidence="6"/>
<dbReference type="Pfam" id="PF08100">
    <property type="entry name" value="Dimerisation"/>
    <property type="match status" value="1"/>
</dbReference>
<accession>A0A4U5QTH8</accession>
<dbReference type="InterPro" id="IPR001077">
    <property type="entry name" value="COMT_C"/>
</dbReference>
<gene>
    <name evidence="13" type="ORF">D5086_0000044270</name>
</gene>
<dbReference type="PIRSF" id="PIRSF005739">
    <property type="entry name" value="O-mtase"/>
    <property type="match status" value="1"/>
</dbReference>
<dbReference type="PANTHER" id="PTHR11746">
    <property type="entry name" value="O-METHYLTRANSFERASE"/>
    <property type="match status" value="1"/>
</dbReference>
<dbReference type="InterPro" id="IPR016461">
    <property type="entry name" value="COMT-like"/>
</dbReference>
<evidence type="ECO:0000256" key="1">
    <source>
        <dbReference type="ARBA" id="ARBA00004928"/>
    </source>
</evidence>
<keyword evidence="2 13" id="KW-0489">Methyltransferase</keyword>
<organism evidence="13">
    <name type="scientific">Populus alba</name>
    <name type="common">White poplar</name>
    <dbReference type="NCBI Taxonomy" id="43335"/>
    <lineage>
        <taxon>Eukaryota</taxon>
        <taxon>Viridiplantae</taxon>
        <taxon>Streptophyta</taxon>
        <taxon>Embryophyta</taxon>
        <taxon>Tracheophyta</taxon>
        <taxon>Spermatophyta</taxon>
        <taxon>Magnoliopsida</taxon>
        <taxon>eudicotyledons</taxon>
        <taxon>Gunneridae</taxon>
        <taxon>Pentapetalae</taxon>
        <taxon>rosids</taxon>
        <taxon>fabids</taxon>
        <taxon>Malpighiales</taxon>
        <taxon>Salicaceae</taxon>
        <taxon>Saliceae</taxon>
        <taxon>Populus</taxon>
    </lineage>
</organism>
<feature type="region of interest" description="Disordered" evidence="9">
    <location>
        <begin position="1"/>
        <end position="43"/>
    </location>
</feature>
<name>A0A4U5QTH8_POPAL</name>
<feature type="transmembrane region" description="Helical" evidence="10">
    <location>
        <begin position="360"/>
        <end position="382"/>
    </location>
</feature>
<dbReference type="EMBL" id="RCHU01000113">
    <property type="protein sequence ID" value="TKS14353.1"/>
    <property type="molecule type" value="Genomic_DNA"/>
</dbReference>
<dbReference type="AlphaFoldDB" id="A0A4U5QTH8"/>
<keyword evidence="3 13" id="KW-0808">Transferase</keyword>
<dbReference type="GO" id="GO:0032259">
    <property type="term" value="P:methylation"/>
    <property type="evidence" value="ECO:0007669"/>
    <property type="project" value="UniProtKB-KW"/>
</dbReference>
<feature type="compositionally biased region" description="Basic residues" evidence="9">
    <location>
        <begin position="1"/>
        <end position="12"/>
    </location>
</feature>
<evidence type="ECO:0000313" key="13">
    <source>
        <dbReference type="EMBL" id="TKS14353.1"/>
    </source>
</evidence>
<sequence length="388" mass="43390">MARNKNKQKNQKHGASQSMPMAASVTEEETTHNDNNKKTVEEERESFTCAMRLVNASVLPLALKTVVDLGVLDVLSMADPDVGLTAAEISERVPTRNPEAPGMLERILRLLMNEGVVYCSSQLFDEAPMKYRLGRVGKCFVRDENGVSLAPLMALAHDKVYLETWSHLKDAILEGGTPFNRAHGTHLFEYSARDARFSQVYNTAMSNHTTLVFKKMLESYRGFENLKQVVDVGGGIGVALSLITFKYPFINAINFDLPHVIQHAPPFPGVKHVEGDMFKSVPKGDAIILKWILRDWDDEHCLKLLKNCYMSVPVDGKIIVVEQILPTFAEITAVSKDKSQLDMVSLTQTPGGKERMQGDLFNLAFSAGFKGVSLVSYVYHYWVMEFLK</sequence>
<protein>
    <recommendedName>
        <fullName evidence="6">caffeate O-methyltransferase</fullName>
        <ecNumber evidence="6">2.1.1.68</ecNumber>
    </recommendedName>
</protein>
<dbReference type="InterPro" id="IPR036390">
    <property type="entry name" value="WH_DNA-bd_sf"/>
</dbReference>
<dbReference type="PROSITE" id="PS51683">
    <property type="entry name" value="SAM_OMT_II"/>
    <property type="match status" value="1"/>
</dbReference>
<dbReference type="GO" id="GO:0009809">
    <property type="term" value="P:lignin biosynthetic process"/>
    <property type="evidence" value="ECO:0007669"/>
    <property type="project" value="UniProtKB-KW"/>
</dbReference>
<comment type="catalytic activity">
    <reaction evidence="8">
        <text>(E)-caffeate + S-adenosyl-L-methionine = (E)-ferulate + S-adenosyl-L-homocysteine + H(+)</text>
        <dbReference type="Rhea" id="RHEA:20225"/>
        <dbReference type="ChEBI" id="CHEBI:15378"/>
        <dbReference type="ChEBI" id="CHEBI:29749"/>
        <dbReference type="ChEBI" id="CHEBI:57770"/>
        <dbReference type="ChEBI" id="CHEBI:57856"/>
        <dbReference type="ChEBI" id="CHEBI:59789"/>
        <dbReference type="EC" id="2.1.1.68"/>
    </reaction>
</comment>
<reference evidence="13" key="1">
    <citation type="submission" date="2018-10" db="EMBL/GenBank/DDBJ databases">
        <title>Population genomic analysis revealed the cold adaptation of white poplar.</title>
        <authorList>
            <person name="Liu Y.-J."/>
        </authorList>
    </citation>
    <scope>NUCLEOTIDE SEQUENCE [LARGE SCALE GENOMIC DNA]</scope>
    <source>
        <strain evidence="13">PAL-ZL1</strain>
    </source>
</reference>
<evidence type="ECO:0000256" key="10">
    <source>
        <dbReference type="SAM" id="Phobius"/>
    </source>
</evidence>
<comment type="caution">
    <text evidence="13">The sequence shown here is derived from an EMBL/GenBank/DDBJ whole genome shotgun (WGS) entry which is preliminary data.</text>
</comment>
<feature type="compositionally biased region" description="Basic and acidic residues" evidence="9">
    <location>
        <begin position="29"/>
        <end position="41"/>
    </location>
</feature>
<dbReference type="SUPFAM" id="SSF46785">
    <property type="entry name" value="Winged helix' DNA-binding domain"/>
    <property type="match status" value="1"/>
</dbReference>
<comment type="function">
    <text evidence="7">Catalyzes the conversion of caffeic acid to ferulic acid and of 5-hydroxyferulic acid to sinapic acid. The resulting products may subsequently be converted to the corresponding alcohols that are incorporated into lignins.</text>
</comment>
<feature type="domain" description="O-methyltransferase C-terminal" evidence="11">
    <location>
        <begin position="165"/>
        <end position="370"/>
    </location>
</feature>
<dbReference type="SUPFAM" id="SSF53335">
    <property type="entry name" value="S-adenosyl-L-methionine-dependent methyltransferases"/>
    <property type="match status" value="1"/>
</dbReference>
<evidence type="ECO:0000256" key="7">
    <source>
        <dbReference type="ARBA" id="ARBA00045231"/>
    </source>
</evidence>
<keyword evidence="10" id="KW-1133">Transmembrane helix</keyword>
<dbReference type="GO" id="GO:0047763">
    <property type="term" value="F:caffeate O-methyltransferase activity"/>
    <property type="evidence" value="ECO:0007669"/>
    <property type="project" value="UniProtKB-EC"/>
</dbReference>
<evidence type="ECO:0000256" key="5">
    <source>
        <dbReference type="ARBA" id="ARBA00022733"/>
    </source>
</evidence>
<feature type="domain" description="O-methyltransferase dimerisation" evidence="12">
    <location>
        <begin position="51"/>
        <end position="142"/>
    </location>
</feature>
<evidence type="ECO:0000256" key="4">
    <source>
        <dbReference type="ARBA" id="ARBA00022691"/>
    </source>
</evidence>
<dbReference type="FunFam" id="3.40.50.150:FF:000061">
    <property type="entry name" value="Caffeic acid O-methyltransferase"/>
    <property type="match status" value="1"/>
</dbReference>
<evidence type="ECO:0000256" key="6">
    <source>
        <dbReference type="ARBA" id="ARBA00039011"/>
    </source>
</evidence>
<evidence type="ECO:0000256" key="9">
    <source>
        <dbReference type="SAM" id="MobiDB-lite"/>
    </source>
</evidence>
<keyword evidence="4" id="KW-0949">S-adenosyl-L-methionine</keyword>
<dbReference type="Gene3D" id="3.40.50.150">
    <property type="entry name" value="Vaccinia Virus protein VP39"/>
    <property type="match status" value="1"/>
</dbReference>
<dbReference type="FunFam" id="1.10.10.10:FF:000357">
    <property type="entry name" value="Caffeic acid 3-O-methyltransferase"/>
    <property type="match status" value="1"/>
</dbReference>
<keyword evidence="5" id="KW-0438">Lignin biosynthesis</keyword>
<keyword evidence="10" id="KW-0812">Transmembrane</keyword>
<dbReference type="STRING" id="43335.A0A4U5QTH8"/>
<evidence type="ECO:0000256" key="8">
    <source>
        <dbReference type="ARBA" id="ARBA00051840"/>
    </source>
</evidence>
<dbReference type="Pfam" id="PF00891">
    <property type="entry name" value="Methyltransf_2"/>
    <property type="match status" value="1"/>
</dbReference>
<dbReference type="InterPro" id="IPR012967">
    <property type="entry name" value="COMT_dimerisation"/>
</dbReference>
<proteinExistence type="predicted"/>
<dbReference type="InterPro" id="IPR029063">
    <property type="entry name" value="SAM-dependent_MTases_sf"/>
</dbReference>
<dbReference type="GO" id="GO:0046983">
    <property type="term" value="F:protein dimerization activity"/>
    <property type="evidence" value="ECO:0007669"/>
    <property type="project" value="InterPro"/>
</dbReference>
<dbReference type="Gene3D" id="1.10.10.10">
    <property type="entry name" value="Winged helix-like DNA-binding domain superfamily/Winged helix DNA-binding domain"/>
    <property type="match status" value="1"/>
</dbReference>
<keyword evidence="10" id="KW-0472">Membrane</keyword>